<proteinExistence type="predicted"/>
<dbReference type="HOGENOM" id="CLU_041803_0_0_1"/>
<feature type="region of interest" description="Disordered" evidence="1">
    <location>
        <begin position="240"/>
        <end position="344"/>
    </location>
</feature>
<dbReference type="EMBL" id="AZST01000069">
    <property type="protein sequence ID" value="KEP53213.1"/>
    <property type="molecule type" value="Genomic_DNA"/>
</dbReference>
<accession>A0A074S8I7</accession>
<keyword evidence="2 3" id="KW-0812">Transmembrane</keyword>
<evidence type="ECO:0000313" key="3">
    <source>
        <dbReference type="EMBL" id="KEP53213.1"/>
    </source>
</evidence>
<evidence type="ECO:0000256" key="1">
    <source>
        <dbReference type="SAM" id="MobiDB-lite"/>
    </source>
</evidence>
<dbReference type="AlphaFoldDB" id="A0A074S8I7"/>
<name>A0A074S8I7_9AGAM</name>
<feature type="region of interest" description="Disordered" evidence="1">
    <location>
        <begin position="373"/>
        <end position="403"/>
    </location>
</feature>
<gene>
    <name evidence="3" type="ORF">V565_033900</name>
</gene>
<dbReference type="OrthoDB" id="2563021at2759"/>
<feature type="transmembrane region" description="Helical" evidence="2">
    <location>
        <begin position="188"/>
        <end position="213"/>
    </location>
</feature>
<organism evidence="3 4">
    <name type="scientific">Rhizoctonia solani 123E</name>
    <dbReference type="NCBI Taxonomy" id="1423351"/>
    <lineage>
        <taxon>Eukaryota</taxon>
        <taxon>Fungi</taxon>
        <taxon>Dikarya</taxon>
        <taxon>Basidiomycota</taxon>
        <taxon>Agaricomycotina</taxon>
        <taxon>Agaricomycetes</taxon>
        <taxon>Cantharellales</taxon>
        <taxon>Ceratobasidiaceae</taxon>
        <taxon>Rhizoctonia</taxon>
    </lineage>
</organism>
<evidence type="ECO:0000256" key="2">
    <source>
        <dbReference type="SAM" id="Phobius"/>
    </source>
</evidence>
<comment type="caution">
    <text evidence="3">The sequence shown here is derived from an EMBL/GenBank/DDBJ whole genome shotgun (WGS) entry which is preliminary data.</text>
</comment>
<sequence length="403" mass="42619">MAARQRDWAPYTLQILTSNYIVPFYINAGSSLSYDFTVPFAPGTQYQVCMYDSKGQTGGCQATYTVIPATSTPSCTNMTFPQTLEVDAISSTGPLSQYGWPNQCTDISVTPKAGTPPFTFTAAPALHPPVNITSNSMAPINWTIDLSWGSPFFVTLADSAGLTWSFGPLHSGNGPDACLSSDSTSIPMGATVGAIVGAFAVGGVLASLLFFFVSRKKYSRRTAGGRSSLTSLDLRESSLGGRELRPTPYITRPDTRAVYSPLGTREESYSTMNSTRPILRQASRSSLGREPPGLATTGLQTEPFDPASASATPTGSARHDIPGASTNRSSSPPVSPTEGHGRDTRSQVYVVHHDGGRAPVTIMTSDGAEVVELPPGYSSVPESSRQRAVPESHGRSGKGAFGR</sequence>
<reference evidence="3 4" key="1">
    <citation type="submission" date="2013-12" db="EMBL/GenBank/DDBJ databases">
        <authorList>
            <person name="Cubeta M."/>
            <person name="Pakala S."/>
            <person name="Fedorova N."/>
            <person name="Thomas E."/>
            <person name="Dean R."/>
            <person name="Jabaji S."/>
            <person name="Neate S."/>
            <person name="Toda T."/>
            <person name="Tavantzis S."/>
            <person name="Vilgalys R."/>
            <person name="Bharathan N."/>
            <person name="Pakala S."/>
            <person name="Losada L.S."/>
            <person name="Zafar N."/>
            <person name="Nierman W."/>
        </authorList>
    </citation>
    <scope>NUCLEOTIDE SEQUENCE [LARGE SCALE GENOMIC DNA]</scope>
    <source>
        <strain evidence="3 4">123E</strain>
    </source>
</reference>
<keyword evidence="4" id="KW-1185">Reference proteome</keyword>
<feature type="compositionally biased region" description="Basic and acidic residues" evidence="1">
    <location>
        <begin position="384"/>
        <end position="394"/>
    </location>
</feature>
<dbReference type="Proteomes" id="UP000027456">
    <property type="component" value="Unassembled WGS sequence"/>
</dbReference>
<keyword evidence="2" id="KW-0472">Membrane</keyword>
<evidence type="ECO:0000313" key="4">
    <source>
        <dbReference type="Proteomes" id="UP000027456"/>
    </source>
</evidence>
<keyword evidence="2" id="KW-1133">Transmembrane helix</keyword>
<dbReference type="STRING" id="1423351.A0A074S8I7"/>
<feature type="compositionally biased region" description="Polar residues" evidence="1">
    <location>
        <begin position="269"/>
        <end position="286"/>
    </location>
</feature>
<feature type="compositionally biased region" description="Low complexity" evidence="1">
    <location>
        <begin position="306"/>
        <end position="316"/>
    </location>
</feature>
<protein>
    <submittedName>
        <fullName evidence="3">Putative transmembrane protein</fullName>
    </submittedName>
</protein>